<name>A0ABW5CK33_9HYPH</name>
<feature type="compositionally biased region" description="Basic and acidic residues" evidence="1">
    <location>
        <begin position="46"/>
        <end position="57"/>
    </location>
</feature>
<feature type="region of interest" description="Disordered" evidence="1">
    <location>
        <begin position="1"/>
        <end position="57"/>
    </location>
</feature>
<evidence type="ECO:0000313" key="3">
    <source>
        <dbReference type="Proteomes" id="UP001597371"/>
    </source>
</evidence>
<evidence type="ECO:0000313" key="2">
    <source>
        <dbReference type="EMBL" id="MFD2236997.1"/>
    </source>
</evidence>
<sequence>MTGREPGRPGETPEAEGRPDVSPPTRPETATEKINREQAKLPNRGRPAEYDEPGDHD</sequence>
<organism evidence="2 3">
    <name type="scientific">Aureimonas populi</name>
    <dbReference type="NCBI Taxonomy" id="1701758"/>
    <lineage>
        <taxon>Bacteria</taxon>
        <taxon>Pseudomonadati</taxon>
        <taxon>Pseudomonadota</taxon>
        <taxon>Alphaproteobacteria</taxon>
        <taxon>Hyphomicrobiales</taxon>
        <taxon>Aurantimonadaceae</taxon>
        <taxon>Aureimonas</taxon>
    </lineage>
</organism>
<dbReference type="Proteomes" id="UP001597371">
    <property type="component" value="Unassembled WGS sequence"/>
</dbReference>
<gene>
    <name evidence="2" type="ORF">ACFSKQ_05885</name>
</gene>
<proteinExistence type="predicted"/>
<reference evidence="3" key="1">
    <citation type="journal article" date="2019" name="Int. J. Syst. Evol. Microbiol.">
        <title>The Global Catalogue of Microorganisms (GCM) 10K type strain sequencing project: providing services to taxonomists for standard genome sequencing and annotation.</title>
        <authorList>
            <consortium name="The Broad Institute Genomics Platform"/>
            <consortium name="The Broad Institute Genome Sequencing Center for Infectious Disease"/>
            <person name="Wu L."/>
            <person name="Ma J."/>
        </authorList>
    </citation>
    <scope>NUCLEOTIDE SEQUENCE [LARGE SCALE GENOMIC DNA]</scope>
    <source>
        <strain evidence="3">ZS-35-S2</strain>
    </source>
</reference>
<evidence type="ECO:0000256" key="1">
    <source>
        <dbReference type="SAM" id="MobiDB-lite"/>
    </source>
</evidence>
<dbReference type="RefSeq" id="WP_209736858.1">
    <property type="nucleotide sequence ID" value="NZ_CP072611.1"/>
</dbReference>
<comment type="caution">
    <text evidence="2">The sequence shown here is derived from an EMBL/GenBank/DDBJ whole genome shotgun (WGS) entry which is preliminary data.</text>
</comment>
<dbReference type="EMBL" id="JBHUIJ010000006">
    <property type="protein sequence ID" value="MFD2236997.1"/>
    <property type="molecule type" value="Genomic_DNA"/>
</dbReference>
<feature type="compositionally biased region" description="Basic and acidic residues" evidence="1">
    <location>
        <begin position="29"/>
        <end position="39"/>
    </location>
</feature>
<accession>A0ABW5CK33</accession>
<keyword evidence="3" id="KW-1185">Reference proteome</keyword>
<protein>
    <submittedName>
        <fullName evidence="2">Uncharacterized protein</fullName>
    </submittedName>
</protein>